<dbReference type="SUPFAM" id="SSF52980">
    <property type="entry name" value="Restriction endonuclease-like"/>
    <property type="match status" value="1"/>
</dbReference>
<accession>A0ABN2WNX6</accession>
<comment type="caution">
    <text evidence="1">The sequence shown here is derived from an EMBL/GenBank/DDBJ whole genome shotgun (WGS) entry which is preliminary data.</text>
</comment>
<reference evidence="1 2" key="1">
    <citation type="journal article" date="2019" name="Int. J. Syst. Evol. Microbiol.">
        <title>The Global Catalogue of Microorganisms (GCM) 10K type strain sequencing project: providing services to taxonomists for standard genome sequencing and annotation.</title>
        <authorList>
            <consortium name="The Broad Institute Genomics Platform"/>
            <consortium name="The Broad Institute Genome Sequencing Center for Infectious Disease"/>
            <person name="Wu L."/>
            <person name="Ma J."/>
        </authorList>
    </citation>
    <scope>NUCLEOTIDE SEQUENCE [LARGE SCALE GENOMIC DNA]</scope>
    <source>
        <strain evidence="1 2">JCM 15900</strain>
    </source>
</reference>
<dbReference type="Proteomes" id="UP001500984">
    <property type="component" value="Unassembled WGS sequence"/>
</dbReference>
<proteinExistence type="predicted"/>
<evidence type="ECO:0008006" key="3">
    <source>
        <dbReference type="Google" id="ProtNLM"/>
    </source>
</evidence>
<evidence type="ECO:0000313" key="2">
    <source>
        <dbReference type="Proteomes" id="UP001500984"/>
    </source>
</evidence>
<dbReference type="RefSeq" id="WP_344336843.1">
    <property type="nucleotide sequence ID" value="NZ_BAAAPZ010000006.1"/>
</dbReference>
<organism evidence="1 2">
    <name type="scientific">Brevibacterium salitolerans</name>
    <dbReference type="NCBI Taxonomy" id="1403566"/>
    <lineage>
        <taxon>Bacteria</taxon>
        <taxon>Bacillati</taxon>
        <taxon>Actinomycetota</taxon>
        <taxon>Actinomycetes</taxon>
        <taxon>Micrococcales</taxon>
        <taxon>Brevibacteriaceae</taxon>
        <taxon>Brevibacterium</taxon>
    </lineage>
</organism>
<protein>
    <recommendedName>
        <fullName evidence="3">DUF559 domain-containing protein</fullName>
    </recommendedName>
</protein>
<evidence type="ECO:0000313" key="1">
    <source>
        <dbReference type="EMBL" id="GAA2096240.1"/>
    </source>
</evidence>
<dbReference type="InterPro" id="IPR011335">
    <property type="entry name" value="Restrct_endonuc-II-like"/>
</dbReference>
<name>A0ABN2WNX6_9MICO</name>
<dbReference type="EMBL" id="BAAAPZ010000006">
    <property type="protein sequence ID" value="GAA2096240.1"/>
    <property type="molecule type" value="Genomic_DNA"/>
</dbReference>
<sequence>MYVFLDRAMLDTLGYRDAALRRALQCCLVRVRRDRYTFTRRCEEEAHASLQRYAVDEGLTLAADQPGLLGDIERLRRGVAAIRGRQPVGSVLSHTAAALVHQLPLVTVREKAVELIVPGRSRRRNGLRVRDRRLPAGHVEENGGYRVTTPARTVADIARDHGLELAVPMLDHLLAREEDAEGGAASAMRRAVEAAASVYATPAARGSAAKVLAQADERRESPAESLCAVRFFQHALTGFEPQAEIRGGDGDLVARVDFLHRGARLIVEVDGLSKYTADGNDRDVSFRAEREREYALRNLGYMVVRLTWKDLFRAVPFERIRDALVQRERLAERDGLVTR</sequence>
<gene>
    <name evidence="1" type="ORF">GCM10009823_16240</name>
</gene>
<keyword evidence="2" id="KW-1185">Reference proteome</keyword>